<organism evidence="2 3">
    <name type="scientific">Glossina brevipalpis</name>
    <dbReference type="NCBI Taxonomy" id="37001"/>
    <lineage>
        <taxon>Eukaryota</taxon>
        <taxon>Metazoa</taxon>
        <taxon>Ecdysozoa</taxon>
        <taxon>Arthropoda</taxon>
        <taxon>Hexapoda</taxon>
        <taxon>Insecta</taxon>
        <taxon>Pterygota</taxon>
        <taxon>Neoptera</taxon>
        <taxon>Endopterygota</taxon>
        <taxon>Diptera</taxon>
        <taxon>Brachycera</taxon>
        <taxon>Muscomorpha</taxon>
        <taxon>Hippoboscoidea</taxon>
        <taxon>Glossinidae</taxon>
        <taxon>Glossina</taxon>
    </lineage>
</organism>
<evidence type="ECO:0000256" key="1">
    <source>
        <dbReference type="SAM" id="SignalP"/>
    </source>
</evidence>
<evidence type="ECO:0000313" key="3">
    <source>
        <dbReference type="Proteomes" id="UP000091820"/>
    </source>
</evidence>
<accession>A0A1A9WZV7</accession>
<evidence type="ECO:0008006" key="4">
    <source>
        <dbReference type="Google" id="ProtNLM"/>
    </source>
</evidence>
<keyword evidence="3" id="KW-1185">Reference proteome</keyword>
<name>A0A1A9WZV7_9MUSC</name>
<dbReference type="AlphaFoldDB" id="A0A1A9WZV7"/>
<evidence type="ECO:0000313" key="2">
    <source>
        <dbReference type="EnsemblMetazoa" id="GBRI039028-PA"/>
    </source>
</evidence>
<feature type="chain" id="PRO_5008400912" description="Secreted protein" evidence="1">
    <location>
        <begin position="31"/>
        <end position="110"/>
    </location>
</feature>
<feature type="signal peptide" evidence="1">
    <location>
        <begin position="1"/>
        <end position="30"/>
    </location>
</feature>
<sequence length="110" mass="12424">MFMLSTYVPRALVFFGRLMLLACSPLTLHSFYEYVCDFLFMGRVQTSTVDASDAQCEDERNGSYEDTTYYQKKFGTLTYLACVSTNVRKPDICKSISSPNVVTPLEIGTN</sequence>
<protein>
    <recommendedName>
        <fullName evidence="4">Secreted protein</fullName>
    </recommendedName>
</protein>
<dbReference type="Proteomes" id="UP000091820">
    <property type="component" value="Unassembled WGS sequence"/>
</dbReference>
<dbReference type="EnsemblMetazoa" id="GBRI039028-RA">
    <property type="protein sequence ID" value="GBRI039028-PA"/>
    <property type="gene ID" value="GBRI039028"/>
</dbReference>
<reference evidence="2" key="2">
    <citation type="submission" date="2020-05" db="UniProtKB">
        <authorList>
            <consortium name="EnsemblMetazoa"/>
        </authorList>
    </citation>
    <scope>IDENTIFICATION</scope>
    <source>
        <strain evidence="2">IAEA</strain>
    </source>
</reference>
<reference evidence="3" key="1">
    <citation type="submission" date="2014-03" db="EMBL/GenBank/DDBJ databases">
        <authorList>
            <person name="Aksoy S."/>
            <person name="Warren W."/>
            <person name="Wilson R.K."/>
        </authorList>
    </citation>
    <scope>NUCLEOTIDE SEQUENCE [LARGE SCALE GENOMIC DNA]</scope>
    <source>
        <strain evidence="3">IAEA</strain>
    </source>
</reference>
<proteinExistence type="predicted"/>
<dbReference type="VEuPathDB" id="VectorBase:GBRI039028"/>
<keyword evidence="1" id="KW-0732">Signal</keyword>